<dbReference type="Proteomes" id="UP000008493">
    <property type="component" value="Unassembled WGS sequence"/>
</dbReference>
<dbReference type="OrthoDB" id="3032860at2759"/>
<dbReference type="GeneID" id="18832753"/>
<dbReference type="RefSeq" id="XP_007335313.1">
    <property type="nucleotide sequence ID" value="XM_007335251.1"/>
</dbReference>
<keyword evidence="4" id="KW-1185">Reference proteome</keyword>
<feature type="compositionally biased region" description="Basic residues" evidence="1">
    <location>
        <begin position="344"/>
        <end position="354"/>
    </location>
</feature>
<dbReference type="InParanoid" id="K5WTI0"/>
<name>K5WTI0_AGABU</name>
<organism evidence="3 4">
    <name type="scientific">Agaricus bisporus var. burnettii (strain JB137-S8 / ATCC MYA-4627 / FGSC 10392)</name>
    <name type="common">White button mushroom</name>
    <dbReference type="NCBI Taxonomy" id="597362"/>
    <lineage>
        <taxon>Eukaryota</taxon>
        <taxon>Fungi</taxon>
        <taxon>Dikarya</taxon>
        <taxon>Basidiomycota</taxon>
        <taxon>Agaricomycotina</taxon>
        <taxon>Agaricomycetes</taxon>
        <taxon>Agaricomycetidae</taxon>
        <taxon>Agaricales</taxon>
        <taxon>Agaricineae</taxon>
        <taxon>Agaricaceae</taxon>
        <taxon>Agaricus</taxon>
    </lineage>
</organism>
<dbReference type="KEGG" id="abp:AGABI1DRAFT95903"/>
<feature type="compositionally biased region" description="Acidic residues" evidence="1">
    <location>
        <begin position="451"/>
        <end position="461"/>
    </location>
</feature>
<feature type="compositionally biased region" description="Gly residues" evidence="1">
    <location>
        <begin position="310"/>
        <end position="320"/>
    </location>
</feature>
<dbReference type="AlphaFoldDB" id="K5WTI0"/>
<evidence type="ECO:0000313" key="3">
    <source>
        <dbReference type="EMBL" id="EKM74048.1"/>
    </source>
</evidence>
<feature type="compositionally biased region" description="Low complexity" evidence="1">
    <location>
        <begin position="321"/>
        <end position="331"/>
    </location>
</feature>
<sequence length="579" mass="63703">MSWAVTTGLALTGVLLLSAPENRGVKKDLREALRPLKPARGDASALIRGVPRSTRDLLKNRSIIRVDRNPYDGGLPDSPSLHEGFVGKISPLRGVNDWDTWSRRVRNFLMLAMVNGSDNSAWEMSGSPAPPLPSTDPTELRARALLSARASAIIESHLPNSMLSQAAAQTDARALWSWLEGQYGQKGPTFAYERFVTAQNFKINDSADPSSAIADLYALFAAVESTGALIHESIRTMMLLNALPNRFEHVAANILAEKRSVADLKWEETRARIIAAWRNPHTVANAARFRQQNQPKPKWDNKKPDQGQGKSQGSGSGSGSGQNQNKQQQPQQKKEGEQQNENNKKKRTRSRKKKQGNEASTASIEEVKETTPDYSASSAIASMARLAPTSTRAKIDEMKSRSPMLGKHTISGEEFFFFPDGNMIDLSPPDTDIDSWTLPRLRPTTRNLLSDESDVDFDPSDSESIPRDPRKRPSPRHTPTPYERAKTKALSLWDQRLNAVTVTAPPIEDGAGQVGGNAPAVKMPATKGKEVEKMNVDKADEVSLGDEDGEFEAVLSPETKAWLNQPISEEDRAALRGFD</sequence>
<proteinExistence type="predicted"/>
<protein>
    <recommendedName>
        <fullName evidence="5">Secreted protein</fullName>
    </recommendedName>
</protein>
<feature type="region of interest" description="Disordered" evidence="1">
    <location>
        <begin position="444"/>
        <end position="488"/>
    </location>
</feature>
<dbReference type="HOGENOM" id="CLU_530968_0_0_1"/>
<dbReference type="Pfam" id="PF14223">
    <property type="entry name" value="Retrotran_gag_2"/>
    <property type="match status" value="1"/>
</dbReference>
<reference evidence="4" key="1">
    <citation type="journal article" date="2012" name="Proc. Natl. Acad. Sci. U.S.A.">
        <title>Genome sequence of the button mushroom Agaricus bisporus reveals mechanisms governing adaptation to a humic-rich ecological niche.</title>
        <authorList>
            <person name="Morin E."/>
            <person name="Kohler A."/>
            <person name="Baker A.R."/>
            <person name="Foulongne-Oriol M."/>
            <person name="Lombard V."/>
            <person name="Nagy L.G."/>
            <person name="Ohm R.A."/>
            <person name="Patyshakuliyeva A."/>
            <person name="Brun A."/>
            <person name="Aerts A.L."/>
            <person name="Bailey A.M."/>
            <person name="Billette C."/>
            <person name="Coutinho P.M."/>
            <person name="Deakin G."/>
            <person name="Doddapaneni H."/>
            <person name="Floudas D."/>
            <person name="Grimwood J."/>
            <person name="Hilden K."/>
            <person name="Kuees U."/>
            <person name="LaButti K.M."/>
            <person name="Lapidus A."/>
            <person name="Lindquist E.A."/>
            <person name="Lucas S.M."/>
            <person name="Murat C."/>
            <person name="Riley R.W."/>
            <person name="Salamov A.A."/>
            <person name="Schmutz J."/>
            <person name="Subramanian V."/>
            <person name="Woesten H.A.B."/>
            <person name="Xu J."/>
            <person name="Eastwood D.C."/>
            <person name="Foster G.D."/>
            <person name="Sonnenberg A.S."/>
            <person name="Cullen D."/>
            <person name="de Vries R.P."/>
            <person name="Lundell T."/>
            <person name="Hibbett D.S."/>
            <person name="Henrissat B."/>
            <person name="Burton K.S."/>
            <person name="Kerrigan R.W."/>
            <person name="Challen M.P."/>
            <person name="Grigoriev I.V."/>
            <person name="Martin F."/>
        </authorList>
    </citation>
    <scope>NUCLEOTIDE SEQUENCE [LARGE SCALE GENOMIC DNA]</scope>
    <source>
        <strain evidence="4">JB137-S8 / ATCC MYA-4627 / FGSC 10392</strain>
    </source>
</reference>
<evidence type="ECO:0000313" key="4">
    <source>
        <dbReference type="Proteomes" id="UP000008493"/>
    </source>
</evidence>
<evidence type="ECO:0000256" key="1">
    <source>
        <dbReference type="SAM" id="MobiDB-lite"/>
    </source>
</evidence>
<accession>K5WTI0</accession>
<feature type="region of interest" description="Disordered" evidence="1">
    <location>
        <begin position="288"/>
        <end position="375"/>
    </location>
</feature>
<feature type="chain" id="PRO_5003890852" description="Secreted protein" evidence="2">
    <location>
        <begin position="19"/>
        <end position="579"/>
    </location>
</feature>
<dbReference type="EMBL" id="JH971705">
    <property type="protein sequence ID" value="EKM74048.1"/>
    <property type="molecule type" value="Genomic_DNA"/>
</dbReference>
<feature type="region of interest" description="Disordered" evidence="1">
    <location>
        <begin position="507"/>
        <end position="529"/>
    </location>
</feature>
<keyword evidence="2" id="KW-0732">Signal</keyword>
<feature type="signal peptide" evidence="2">
    <location>
        <begin position="1"/>
        <end position="18"/>
    </location>
</feature>
<gene>
    <name evidence="3" type="ORF">AGABI1DRAFT_95903</name>
</gene>
<evidence type="ECO:0008006" key="5">
    <source>
        <dbReference type="Google" id="ProtNLM"/>
    </source>
</evidence>
<evidence type="ECO:0000256" key="2">
    <source>
        <dbReference type="SAM" id="SignalP"/>
    </source>
</evidence>